<comment type="caution">
    <text evidence="1">The sequence shown here is derived from an EMBL/GenBank/DDBJ whole genome shotgun (WGS) entry which is preliminary data.</text>
</comment>
<proteinExistence type="predicted"/>
<evidence type="ECO:0000313" key="1">
    <source>
        <dbReference type="EMBL" id="KAK3721835.1"/>
    </source>
</evidence>
<keyword evidence="2" id="KW-1185">Reference proteome</keyword>
<protein>
    <submittedName>
        <fullName evidence="1">Uncharacterized protein</fullName>
    </submittedName>
</protein>
<name>A0ACC3NRY2_9PEZI</name>
<organism evidence="1 2">
    <name type="scientific">Vermiconidia calcicola</name>
    <dbReference type="NCBI Taxonomy" id="1690605"/>
    <lineage>
        <taxon>Eukaryota</taxon>
        <taxon>Fungi</taxon>
        <taxon>Dikarya</taxon>
        <taxon>Ascomycota</taxon>
        <taxon>Pezizomycotina</taxon>
        <taxon>Dothideomycetes</taxon>
        <taxon>Dothideomycetidae</taxon>
        <taxon>Mycosphaerellales</taxon>
        <taxon>Extremaceae</taxon>
        <taxon>Vermiconidia</taxon>
    </lineage>
</organism>
<dbReference type="EMBL" id="JAUTXU010000016">
    <property type="protein sequence ID" value="KAK3721835.1"/>
    <property type="molecule type" value="Genomic_DNA"/>
</dbReference>
<dbReference type="Proteomes" id="UP001281147">
    <property type="component" value="Unassembled WGS sequence"/>
</dbReference>
<evidence type="ECO:0000313" key="2">
    <source>
        <dbReference type="Proteomes" id="UP001281147"/>
    </source>
</evidence>
<gene>
    <name evidence="1" type="ORF">LTR37_003001</name>
</gene>
<reference evidence="1" key="1">
    <citation type="submission" date="2023-07" db="EMBL/GenBank/DDBJ databases">
        <title>Black Yeasts Isolated from many extreme environments.</title>
        <authorList>
            <person name="Coleine C."/>
            <person name="Stajich J.E."/>
            <person name="Selbmann L."/>
        </authorList>
    </citation>
    <scope>NUCLEOTIDE SEQUENCE</scope>
    <source>
        <strain evidence="1">CCFEE 5714</strain>
    </source>
</reference>
<accession>A0ACC3NRY2</accession>
<sequence>MVTSSSDAGNRPLLLISTFATLSLLYFVGWIVHRLFLHPLHHIPGPWINAVSRIPYARHLIAGTTVDNVKFLHDKYGEVVRLSPNEVSFTSGDTAWQDIYGFRTGKLKGHENMRKDPAWYSPPPTSTHIIVANDEDHSRFRKVLSHAFSEKALAQQEALLQSYVDLLVGRLKEVISKDSGPQDMVKWYNWTTFDIIADLLFGEPFGCLQNLSTHKYISLLFANLKVFRLSYVMYYWPFIRRLRSLLLNQEILQGRIDFYRWIGERTQQRVQTEIQRPDFMTEILKHNGEKGAEMTPTEMNNNASIMITAGSETTATLLSGVTYCLLKNPEVMKKLKDEVRGKWKKYDDITLEAVNKAPYLIAVLQEALRYYPPLPTGFERRVGKGGEYVSGYFIPEDTAVCVSSSPTGRSPQNFKDPDSFIPERWMDDPHFVDDKKTSIQPFSVGPRNCLGKNLAYAEMRLILAKIMWSFDLELSPKSENWMEHKVFVVWKKPELAVHIREVERED</sequence>